<evidence type="ECO:0008006" key="4">
    <source>
        <dbReference type="Google" id="ProtNLM"/>
    </source>
</evidence>
<evidence type="ECO:0000313" key="3">
    <source>
        <dbReference type="Proteomes" id="UP000239203"/>
    </source>
</evidence>
<evidence type="ECO:0000256" key="1">
    <source>
        <dbReference type="SAM" id="MobiDB-lite"/>
    </source>
</evidence>
<name>A0A2S6GT90_9PSEU</name>
<sequence>MACALWVTGCADGATPGAGAGPSTAGPPESGAAVPTPRLLPPTTEASPSGRTTAPGKGRPVRACLGGDLAFEETNWRATERAPDNTPVTVAVDYVVTNRGHDSCAVRGWVSFTLFDACDATCATAAPVDSRTDHLPGPETSVTLQVGATAVFSAIFRHCLLRADHAELRLEGDPTPVQIPAGNLPVCPGAAIGVTPFGTTA</sequence>
<organism evidence="2 3">
    <name type="scientific">Actinokineospora auranticolor</name>
    <dbReference type="NCBI Taxonomy" id="155976"/>
    <lineage>
        <taxon>Bacteria</taxon>
        <taxon>Bacillati</taxon>
        <taxon>Actinomycetota</taxon>
        <taxon>Actinomycetes</taxon>
        <taxon>Pseudonocardiales</taxon>
        <taxon>Pseudonocardiaceae</taxon>
        <taxon>Actinokineospora</taxon>
    </lineage>
</organism>
<feature type="compositionally biased region" description="Low complexity" evidence="1">
    <location>
        <begin position="17"/>
        <end position="33"/>
    </location>
</feature>
<accession>A0A2S6GT90</accession>
<proteinExistence type="predicted"/>
<evidence type="ECO:0000313" key="2">
    <source>
        <dbReference type="EMBL" id="PPK68430.1"/>
    </source>
</evidence>
<reference evidence="2 3" key="1">
    <citation type="submission" date="2018-02" db="EMBL/GenBank/DDBJ databases">
        <title>Genomic Encyclopedia of Archaeal and Bacterial Type Strains, Phase II (KMG-II): from individual species to whole genera.</title>
        <authorList>
            <person name="Goeker M."/>
        </authorList>
    </citation>
    <scope>NUCLEOTIDE SEQUENCE [LARGE SCALE GENOMIC DNA]</scope>
    <source>
        <strain evidence="2 3">YU 961-1</strain>
    </source>
</reference>
<protein>
    <recommendedName>
        <fullName evidence="4">DUF4232 domain-containing protein</fullName>
    </recommendedName>
</protein>
<feature type="region of interest" description="Disordered" evidence="1">
    <location>
        <begin position="17"/>
        <end position="61"/>
    </location>
</feature>
<dbReference type="EMBL" id="PTIX01000005">
    <property type="protein sequence ID" value="PPK68430.1"/>
    <property type="molecule type" value="Genomic_DNA"/>
</dbReference>
<keyword evidence="3" id="KW-1185">Reference proteome</keyword>
<dbReference type="Proteomes" id="UP000239203">
    <property type="component" value="Unassembled WGS sequence"/>
</dbReference>
<dbReference type="AlphaFoldDB" id="A0A2S6GT90"/>
<gene>
    <name evidence="2" type="ORF">CLV40_105153</name>
</gene>
<comment type="caution">
    <text evidence="2">The sequence shown here is derived from an EMBL/GenBank/DDBJ whole genome shotgun (WGS) entry which is preliminary data.</text>
</comment>